<feature type="region of interest" description="Disordered" evidence="1">
    <location>
        <begin position="31"/>
        <end position="57"/>
    </location>
</feature>
<dbReference type="KEGG" id="sact:DMT42_35865"/>
<keyword evidence="3" id="KW-1185">Reference proteome</keyword>
<dbReference type="AlphaFoldDB" id="A0A2U9PE08"/>
<protein>
    <submittedName>
        <fullName evidence="2">Uncharacterized protein</fullName>
    </submittedName>
</protein>
<name>A0A2U9PE08_STRAS</name>
<dbReference type="OrthoDB" id="4220183at2"/>
<accession>A0A2U9PE08</accession>
<dbReference type="Pfam" id="PF19746">
    <property type="entry name" value="DUF6233"/>
    <property type="match status" value="1"/>
</dbReference>
<dbReference type="InterPro" id="IPR046200">
    <property type="entry name" value="DUF6233"/>
</dbReference>
<evidence type="ECO:0000313" key="3">
    <source>
        <dbReference type="Proteomes" id="UP000247634"/>
    </source>
</evidence>
<reference evidence="2 3" key="1">
    <citation type="submission" date="2018-06" db="EMBL/GenBank/DDBJ databases">
        <title>The complete genome sequence of a nosiheptide producer Streptomyces actuosus ATCC 25421: deducing the ability of producing a new class III lantibiotics.</title>
        <authorList>
            <person name="Liu W."/>
            <person name="Sun F."/>
            <person name="Hu Y."/>
        </authorList>
    </citation>
    <scope>NUCLEOTIDE SEQUENCE [LARGE SCALE GENOMIC DNA]</scope>
    <source>
        <strain evidence="2 3">ATCC 25421</strain>
    </source>
</reference>
<feature type="compositionally biased region" description="Basic and acidic residues" evidence="1">
    <location>
        <begin position="48"/>
        <end position="57"/>
    </location>
</feature>
<feature type="compositionally biased region" description="Basic and acidic residues" evidence="1">
    <location>
        <begin position="31"/>
        <end position="41"/>
    </location>
</feature>
<dbReference type="RefSeq" id="WP_110635051.1">
    <property type="nucleotide sequence ID" value="NZ_CP029788.1"/>
</dbReference>
<proteinExistence type="predicted"/>
<dbReference type="EMBL" id="CP029788">
    <property type="protein sequence ID" value="AWT47101.1"/>
    <property type="molecule type" value="Genomic_DNA"/>
</dbReference>
<evidence type="ECO:0000313" key="2">
    <source>
        <dbReference type="EMBL" id="AWT47101.1"/>
    </source>
</evidence>
<sequence length="109" mass="12775">MTDLPPDLPRLRTLETWLVLTLERVRRQIEDAERRERERQRGIAARPPEPEWRLEGGRHQGPLFVHVGSCWDGRKRSRGITREQARRALAEGVRACPQCNPDAELRFLE</sequence>
<dbReference type="Proteomes" id="UP000247634">
    <property type="component" value="Chromosome"/>
</dbReference>
<gene>
    <name evidence="2" type="ORF">DMT42_35865</name>
</gene>
<evidence type="ECO:0000256" key="1">
    <source>
        <dbReference type="SAM" id="MobiDB-lite"/>
    </source>
</evidence>
<organism evidence="2 3">
    <name type="scientific">Streptomyces actuosus</name>
    <dbReference type="NCBI Taxonomy" id="1885"/>
    <lineage>
        <taxon>Bacteria</taxon>
        <taxon>Bacillati</taxon>
        <taxon>Actinomycetota</taxon>
        <taxon>Actinomycetes</taxon>
        <taxon>Kitasatosporales</taxon>
        <taxon>Streptomycetaceae</taxon>
        <taxon>Streptomyces</taxon>
    </lineage>
</organism>